<name>A0AAV5GQY5_9BASI</name>
<feature type="compositionally biased region" description="Gly residues" evidence="1">
    <location>
        <begin position="186"/>
        <end position="196"/>
    </location>
</feature>
<accession>A0AAV5GQY5</accession>
<feature type="compositionally biased region" description="Acidic residues" evidence="1">
    <location>
        <begin position="49"/>
        <end position="72"/>
    </location>
</feature>
<evidence type="ECO:0000313" key="3">
    <source>
        <dbReference type="Proteomes" id="UP001342314"/>
    </source>
</evidence>
<gene>
    <name evidence="2" type="ORF">Rhopal_004917-T1</name>
</gene>
<dbReference type="Proteomes" id="UP001342314">
    <property type="component" value="Unassembled WGS sequence"/>
</dbReference>
<reference evidence="2 3" key="1">
    <citation type="submission" date="2021-12" db="EMBL/GenBank/DDBJ databases">
        <title>High titer production of polyol ester of fatty acids by Rhodotorula paludigena BS15 towards product separation-free biomass refinery.</title>
        <authorList>
            <person name="Mano J."/>
            <person name="Ono H."/>
            <person name="Tanaka T."/>
            <person name="Naito K."/>
            <person name="Sushida H."/>
            <person name="Ike M."/>
            <person name="Tokuyasu K."/>
            <person name="Kitaoka M."/>
        </authorList>
    </citation>
    <scope>NUCLEOTIDE SEQUENCE [LARGE SCALE GENOMIC DNA]</scope>
    <source>
        <strain evidence="2 3">BS15</strain>
    </source>
</reference>
<organism evidence="2 3">
    <name type="scientific">Rhodotorula paludigena</name>
    <dbReference type="NCBI Taxonomy" id="86838"/>
    <lineage>
        <taxon>Eukaryota</taxon>
        <taxon>Fungi</taxon>
        <taxon>Dikarya</taxon>
        <taxon>Basidiomycota</taxon>
        <taxon>Pucciniomycotina</taxon>
        <taxon>Microbotryomycetes</taxon>
        <taxon>Sporidiobolales</taxon>
        <taxon>Sporidiobolaceae</taxon>
        <taxon>Rhodotorula</taxon>
    </lineage>
</organism>
<evidence type="ECO:0000256" key="1">
    <source>
        <dbReference type="SAM" id="MobiDB-lite"/>
    </source>
</evidence>
<keyword evidence="3" id="KW-1185">Reference proteome</keyword>
<feature type="compositionally biased region" description="Basic and acidic residues" evidence="1">
    <location>
        <begin position="37"/>
        <end position="48"/>
    </location>
</feature>
<evidence type="ECO:0000313" key="2">
    <source>
        <dbReference type="EMBL" id="GJN91892.1"/>
    </source>
</evidence>
<feature type="compositionally biased region" description="Low complexity" evidence="1">
    <location>
        <begin position="86"/>
        <end position="98"/>
    </location>
</feature>
<feature type="region of interest" description="Disordered" evidence="1">
    <location>
        <begin position="21"/>
        <end position="134"/>
    </location>
</feature>
<protein>
    <submittedName>
        <fullName evidence="2">Uncharacterized protein</fullName>
    </submittedName>
</protein>
<comment type="caution">
    <text evidence="2">The sequence shown here is derived from an EMBL/GenBank/DDBJ whole genome shotgun (WGS) entry which is preliminary data.</text>
</comment>
<dbReference type="AlphaFoldDB" id="A0AAV5GQY5"/>
<dbReference type="EMBL" id="BQKY01000010">
    <property type="protein sequence ID" value="GJN91892.1"/>
    <property type="molecule type" value="Genomic_DNA"/>
</dbReference>
<sequence length="196" mass="20678">MARKFLTARKSDLIRKRQEEEARLAALGEDGGDDDSHDAAHQDDKFDLEPDQESLLDTDSSDETTGSSEDEKEEIKPRVPSRGVGPASQAPASARFRPAPSPAPAPKRVRRASSCERSVGNDEELCPTCGRSAGKDAESVRKLNEFGQFLHELGGTLDTMLAWPVMAPGDVGGAGEAGEAGEEGKMGGGAGEQEGA</sequence>
<proteinExistence type="predicted"/>
<feature type="region of interest" description="Disordered" evidence="1">
    <location>
        <begin position="172"/>
        <end position="196"/>
    </location>
</feature>